<dbReference type="InterPro" id="IPR052897">
    <property type="entry name" value="Sec-Metab_Biosynth_Hydrolase"/>
</dbReference>
<organism evidence="2 3">
    <name type="scientific">Exophiala spinifera</name>
    <dbReference type="NCBI Taxonomy" id="91928"/>
    <lineage>
        <taxon>Eukaryota</taxon>
        <taxon>Fungi</taxon>
        <taxon>Dikarya</taxon>
        <taxon>Ascomycota</taxon>
        <taxon>Pezizomycotina</taxon>
        <taxon>Eurotiomycetes</taxon>
        <taxon>Chaetothyriomycetidae</taxon>
        <taxon>Chaetothyriales</taxon>
        <taxon>Herpotrichiellaceae</taxon>
        <taxon>Exophiala</taxon>
    </lineage>
</organism>
<dbReference type="VEuPathDB" id="FungiDB:PV08_11925"/>
<accession>A0A0D2BEK6</accession>
<protein>
    <recommendedName>
        <fullName evidence="1">AB hydrolase-1 domain-containing protein</fullName>
    </recommendedName>
</protein>
<dbReference type="AlphaFoldDB" id="A0A0D2BEK6"/>
<dbReference type="STRING" id="91928.A0A0D2BEK6"/>
<keyword evidence="3" id="KW-1185">Reference proteome</keyword>
<dbReference type="EMBL" id="KN847502">
    <property type="protein sequence ID" value="KIW09824.1"/>
    <property type="molecule type" value="Genomic_DNA"/>
</dbReference>
<dbReference type="Gene3D" id="3.40.50.1820">
    <property type="entry name" value="alpha/beta hydrolase"/>
    <property type="match status" value="1"/>
</dbReference>
<dbReference type="GeneID" id="27339008"/>
<evidence type="ECO:0000259" key="1">
    <source>
        <dbReference type="Pfam" id="PF12697"/>
    </source>
</evidence>
<name>A0A0D2BEK6_9EURO</name>
<evidence type="ECO:0000313" key="2">
    <source>
        <dbReference type="EMBL" id="KIW09824.1"/>
    </source>
</evidence>
<dbReference type="SUPFAM" id="SSF53474">
    <property type="entry name" value="alpha/beta-Hydrolases"/>
    <property type="match status" value="1"/>
</dbReference>
<dbReference type="HOGENOM" id="CLU_046066_1_0_1"/>
<dbReference type="InterPro" id="IPR029058">
    <property type="entry name" value="AB_hydrolase_fold"/>
</dbReference>
<proteinExistence type="predicted"/>
<dbReference type="PANTHER" id="PTHR37017:SF13">
    <property type="entry name" value="AB HYDROLASE-1 DOMAIN-CONTAINING PROTEIN"/>
    <property type="match status" value="1"/>
</dbReference>
<dbReference type="InterPro" id="IPR000073">
    <property type="entry name" value="AB_hydrolase_1"/>
</dbReference>
<evidence type="ECO:0000313" key="3">
    <source>
        <dbReference type="Proteomes" id="UP000053328"/>
    </source>
</evidence>
<dbReference type="OrthoDB" id="1263307at2759"/>
<dbReference type="RefSeq" id="XP_016230040.1">
    <property type="nucleotide sequence ID" value="XM_016386232.1"/>
</dbReference>
<dbReference type="Pfam" id="PF12697">
    <property type="entry name" value="Abhydrolase_6"/>
    <property type="match status" value="1"/>
</dbReference>
<feature type="domain" description="AB hydrolase-1" evidence="1">
    <location>
        <begin position="9"/>
        <end position="259"/>
    </location>
</feature>
<sequence>MASTPSTAILFVPGSFALPEFYDPVFEKVRAKGYNIQGLHMPTVGLSASEGRPTGPGGGPPTMYDDAAYIATEAERLADQGTRVVIIGHSYGGVPVSQSTKGLSVADRSARGLPGGVARLAYMTCLVPGVGETAVDVLSKGPQDQQVEMDVDDSGWMTHRNPEKTASLILQTIPLDEATALVKLFPKHSAPSFVNQLTYAGYKDIPVSYLLCEDDLCIPPDVQQRGIDIIEEQSGSKVDVTRIKADHCPNHSAMQSVVDWIVSVAEKAST</sequence>
<reference evidence="2 3" key="1">
    <citation type="submission" date="2015-01" db="EMBL/GenBank/DDBJ databases">
        <title>The Genome Sequence of Exophiala spinifera CBS89968.</title>
        <authorList>
            <consortium name="The Broad Institute Genomics Platform"/>
            <person name="Cuomo C."/>
            <person name="de Hoog S."/>
            <person name="Gorbushina A."/>
            <person name="Stielow B."/>
            <person name="Teixiera M."/>
            <person name="Abouelleil A."/>
            <person name="Chapman S.B."/>
            <person name="Priest M."/>
            <person name="Young S.K."/>
            <person name="Wortman J."/>
            <person name="Nusbaum C."/>
            <person name="Birren B."/>
        </authorList>
    </citation>
    <scope>NUCLEOTIDE SEQUENCE [LARGE SCALE GENOMIC DNA]</scope>
    <source>
        <strain evidence="2 3">CBS 89968</strain>
    </source>
</reference>
<gene>
    <name evidence="2" type="ORF">PV08_11925</name>
</gene>
<dbReference type="PANTHER" id="PTHR37017">
    <property type="entry name" value="AB HYDROLASE-1 DOMAIN-CONTAINING PROTEIN-RELATED"/>
    <property type="match status" value="1"/>
</dbReference>
<dbReference type="Proteomes" id="UP000053328">
    <property type="component" value="Unassembled WGS sequence"/>
</dbReference>